<dbReference type="GO" id="GO:0004769">
    <property type="term" value="F:steroid Delta-isomerase activity"/>
    <property type="evidence" value="ECO:0007669"/>
    <property type="project" value="UniProtKB-EC"/>
</dbReference>
<keyword evidence="5" id="KW-0274">FAD</keyword>
<reference evidence="18 19" key="1">
    <citation type="journal article" date="2019" name="Genome Biol. Evol.">
        <title>Day and night: Metabolic profiles and evolutionary relationships of six axenic non-marine cyanobacteria.</title>
        <authorList>
            <person name="Will S.E."/>
            <person name="Henke P."/>
            <person name="Boedeker C."/>
            <person name="Huang S."/>
            <person name="Brinkmann H."/>
            <person name="Rohde M."/>
            <person name="Jarek M."/>
            <person name="Friedl T."/>
            <person name="Seufert S."/>
            <person name="Schumacher M."/>
            <person name="Overmann J."/>
            <person name="Neumann-Schaal M."/>
            <person name="Petersen J."/>
        </authorList>
    </citation>
    <scope>NUCLEOTIDE SEQUENCE [LARGE SCALE GENOMIC DNA]</scope>
    <source>
        <strain evidence="18 19">PCC 6912</strain>
    </source>
</reference>
<dbReference type="AlphaFoldDB" id="A0A3S0Y4M0"/>
<gene>
    <name evidence="18" type="ORF">PCC6912_17160</name>
</gene>
<evidence type="ECO:0000256" key="13">
    <source>
        <dbReference type="ARBA" id="ARBA00049723"/>
    </source>
</evidence>
<dbReference type="PANTHER" id="PTHR47470:SF1">
    <property type="entry name" value="FAD-DEPENDENT OXIDOREDUCTASE 2 FAD BINDING DOMAIN-CONTAINING PROTEIN"/>
    <property type="match status" value="1"/>
</dbReference>
<dbReference type="RefSeq" id="WP_016873533.1">
    <property type="nucleotide sequence ID" value="NZ_AJLN01000045.1"/>
</dbReference>
<evidence type="ECO:0000256" key="4">
    <source>
        <dbReference type="ARBA" id="ARBA00022630"/>
    </source>
</evidence>
<dbReference type="Gene3D" id="3.30.410.10">
    <property type="entry name" value="Cholesterol Oxidase, domain 2"/>
    <property type="match status" value="1"/>
</dbReference>
<evidence type="ECO:0000256" key="6">
    <source>
        <dbReference type="ARBA" id="ARBA00023002"/>
    </source>
</evidence>
<evidence type="ECO:0000256" key="9">
    <source>
        <dbReference type="ARBA" id="ARBA00023221"/>
    </source>
</evidence>
<dbReference type="InterPro" id="IPR000172">
    <property type="entry name" value="GMC_OxRdtase_N"/>
</dbReference>
<evidence type="ECO:0000256" key="15">
    <source>
        <dbReference type="ARBA" id="ARBA00049778"/>
    </source>
</evidence>
<keyword evidence="4" id="KW-0285">Flavoprotein</keyword>
<evidence type="ECO:0000313" key="18">
    <source>
        <dbReference type="EMBL" id="RUR84122.1"/>
    </source>
</evidence>
<organism evidence="18 19">
    <name type="scientific">Chlorogloeopsis fritschii PCC 6912</name>
    <dbReference type="NCBI Taxonomy" id="211165"/>
    <lineage>
        <taxon>Bacteria</taxon>
        <taxon>Bacillati</taxon>
        <taxon>Cyanobacteriota</taxon>
        <taxon>Cyanophyceae</taxon>
        <taxon>Nostocales</taxon>
        <taxon>Chlorogloeopsidaceae</taxon>
        <taxon>Chlorogloeopsis</taxon>
    </lineage>
</organism>
<evidence type="ECO:0000256" key="5">
    <source>
        <dbReference type="ARBA" id="ARBA00022827"/>
    </source>
</evidence>
<dbReference type="EMBL" id="RSCJ01000005">
    <property type="protein sequence ID" value="RUR84122.1"/>
    <property type="molecule type" value="Genomic_DNA"/>
</dbReference>
<accession>A0A3S0Y4M0</accession>
<evidence type="ECO:0000256" key="7">
    <source>
        <dbReference type="ARBA" id="ARBA00023098"/>
    </source>
</evidence>
<dbReference type="InterPro" id="IPR007867">
    <property type="entry name" value="GMC_OxRtase_C"/>
</dbReference>
<dbReference type="STRING" id="211165.GCA_000317285_00977"/>
<dbReference type="SUPFAM" id="SSF51905">
    <property type="entry name" value="FAD/NAD(P)-binding domain"/>
    <property type="match status" value="1"/>
</dbReference>
<keyword evidence="10" id="KW-0413">Isomerase</keyword>
<keyword evidence="7" id="KW-0443">Lipid metabolism</keyword>
<comment type="pathway">
    <text evidence="12">Steroid metabolism; cholesterol degradation.</text>
</comment>
<evidence type="ECO:0000256" key="10">
    <source>
        <dbReference type="ARBA" id="ARBA00023235"/>
    </source>
</evidence>
<dbReference type="EC" id="5.3.3.1" evidence="11"/>
<dbReference type="InterPro" id="IPR036188">
    <property type="entry name" value="FAD/NAD-bd_sf"/>
</dbReference>
<evidence type="ECO:0000256" key="3">
    <source>
        <dbReference type="ARBA" id="ARBA00022548"/>
    </source>
</evidence>
<dbReference type="GO" id="GO:0008203">
    <property type="term" value="P:cholesterol metabolic process"/>
    <property type="evidence" value="ECO:0007669"/>
    <property type="project" value="UniProtKB-KW"/>
</dbReference>
<evidence type="ECO:0000256" key="8">
    <source>
        <dbReference type="ARBA" id="ARBA00023166"/>
    </source>
</evidence>
<feature type="domain" description="Glucose-methanol-choline oxidoreductase C-terminal" evidence="17">
    <location>
        <begin position="461"/>
        <end position="515"/>
    </location>
</feature>
<dbReference type="InterPro" id="IPR006311">
    <property type="entry name" value="TAT_signal"/>
</dbReference>
<evidence type="ECO:0000256" key="14">
    <source>
        <dbReference type="ARBA" id="ARBA00049744"/>
    </source>
</evidence>
<keyword evidence="19" id="KW-1185">Reference proteome</keyword>
<comment type="cofactor">
    <cofactor evidence="1">
        <name>FAD</name>
        <dbReference type="ChEBI" id="CHEBI:57692"/>
    </cofactor>
</comment>
<dbReference type="PANTHER" id="PTHR47470">
    <property type="entry name" value="CHOLESTEROL OXIDASE"/>
    <property type="match status" value="1"/>
</dbReference>
<keyword evidence="9" id="KW-0753">Steroid metabolism</keyword>
<dbReference type="EC" id="1.1.3.6" evidence="13"/>
<feature type="domain" description="Glucose-methanol-choline oxidoreductase N-terminal" evidence="16">
    <location>
        <begin position="53"/>
        <end position="324"/>
    </location>
</feature>
<dbReference type="PROSITE" id="PS51318">
    <property type="entry name" value="TAT"/>
    <property type="match status" value="1"/>
</dbReference>
<sequence length="528" mass="57586">MNNRYIHRRRFLKASAFALGGYTVTSLDVLRSWANQSEPIDAIVIGSGFGGAVAALRLAQAGVQTLVLERGRRWTLTEEQNTFSSLRAPDSRSFWLNSSSVPLLGVFKPAAIDDCTGVLEVLGENGIGVLAGAGVGGGSLVYSAATYEPTRANFDRVFQGSISYDEMAEVYYPRVRSILKPSPIPEDILASDYYRLTRITLEQAANAGLPGKLLDMNLDWDVVRQEISGERVPSAIVGEFLYGNNSGCKNSLDRNYLLQAEQSGFVQILPLHVVTDIYEMSEHRYAVFCNQIDEGGNVLQKRTFTSKHVFLAAGSMGTSKLLVKAKAKGTLPKLNDAVGKFWGGNGDTLGLRVGLPPTNPSQGGPLSAVIEDHANPIAPTALQPYPKWNETRQDYLYSLGFSIGSAKGSFQFDPFTNSVRLTWPIYDPEIIQLRQATLKTYQKLNQANTNSTYQPKTARVLDEITLHPLGGAVLGKVCDFYGRVKGYKGLYVVDGAMIPGYTACANPSLTIAALAERCIERIIADDFV</sequence>
<keyword evidence="6" id="KW-0560">Oxidoreductase</keyword>
<dbReference type="Pfam" id="PF05199">
    <property type="entry name" value="GMC_oxred_C"/>
    <property type="match status" value="1"/>
</dbReference>
<evidence type="ECO:0000313" key="19">
    <source>
        <dbReference type="Proteomes" id="UP000268857"/>
    </source>
</evidence>
<evidence type="ECO:0000259" key="17">
    <source>
        <dbReference type="Pfam" id="PF05199"/>
    </source>
</evidence>
<evidence type="ECO:0000256" key="11">
    <source>
        <dbReference type="ARBA" id="ARBA00038856"/>
    </source>
</evidence>
<name>A0A3S0Y4M0_CHLFR</name>
<dbReference type="SUPFAM" id="SSF54373">
    <property type="entry name" value="FAD-linked reductases, C-terminal domain"/>
    <property type="match status" value="1"/>
</dbReference>
<evidence type="ECO:0000256" key="12">
    <source>
        <dbReference type="ARBA" id="ARBA00049645"/>
    </source>
</evidence>
<proteinExistence type="inferred from homology"/>
<comment type="similarity">
    <text evidence="2">Belongs to the GMC oxidoreductase family.</text>
</comment>
<dbReference type="OrthoDB" id="517968at2"/>
<evidence type="ECO:0000256" key="1">
    <source>
        <dbReference type="ARBA" id="ARBA00001974"/>
    </source>
</evidence>
<keyword evidence="3" id="KW-0153">Cholesterol metabolism</keyword>
<dbReference type="Gene3D" id="3.50.50.60">
    <property type="entry name" value="FAD/NAD(P)-binding domain"/>
    <property type="match status" value="1"/>
</dbReference>
<dbReference type="Pfam" id="PF00732">
    <property type="entry name" value="GMC_oxred_N"/>
    <property type="match status" value="1"/>
</dbReference>
<protein>
    <recommendedName>
        <fullName evidence="14">Cholesterol oxidase</fullName>
        <ecNumber evidence="13">1.1.3.6</ecNumber>
        <ecNumber evidence="11">5.3.3.1</ecNumber>
    </recommendedName>
    <alternativeName>
        <fullName evidence="15">Cholesterol isomerase</fullName>
    </alternativeName>
</protein>
<evidence type="ECO:0000256" key="2">
    <source>
        <dbReference type="ARBA" id="ARBA00010790"/>
    </source>
</evidence>
<evidence type="ECO:0000259" key="16">
    <source>
        <dbReference type="Pfam" id="PF00732"/>
    </source>
</evidence>
<dbReference type="InterPro" id="IPR052542">
    <property type="entry name" value="Cholesterol_Oxidase"/>
</dbReference>
<keyword evidence="8" id="KW-1207">Sterol metabolism</keyword>
<dbReference type="Proteomes" id="UP000268857">
    <property type="component" value="Unassembled WGS sequence"/>
</dbReference>
<dbReference type="GO" id="GO:0016995">
    <property type="term" value="F:cholesterol oxidase activity"/>
    <property type="evidence" value="ECO:0007669"/>
    <property type="project" value="UniProtKB-EC"/>
</dbReference>
<comment type="caution">
    <text evidence="18">The sequence shown here is derived from an EMBL/GenBank/DDBJ whole genome shotgun (WGS) entry which is preliminary data.</text>
</comment>
<dbReference type="GO" id="GO:0050660">
    <property type="term" value="F:flavin adenine dinucleotide binding"/>
    <property type="evidence" value="ECO:0007669"/>
    <property type="project" value="InterPro"/>
</dbReference>